<sequence length="198" mass="21155">MTDKNDTQSALTNSVILASDIISAYVVRNHVAPADLPGLLRSVHASIESLGNGSAQSAAAEEEVEKPTPAQIRKSITPDGLISFIDGKAYKTLKRHLSTNGLDPYSYRARYGLPHDYPMVAANYAAQRSQLAKALGLGRTGEKPAVQKPEAEVEQAKKPGRRKPAAEQTQPETGQSEAGSRSEPPVGQTKGRGRRKAA</sequence>
<dbReference type="EMBL" id="AGJK01000004">
    <property type="protein sequence ID" value="EHP94761.1"/>
    <property type="molecule type" value="Genomic_DNA"/>
</dbReference>
<evidence type="ECO:0000313" key="3">
    <source>
        <dbReference type="EMBL" id="EHP94761.1"/>
    </source>
</evidence>
<accession>H1KCD7</accession>
<dbReference type="GO" id="GO:0003677">
    <property type="term" value="F:DNA binding"/>
    <property type="evidence" value="ECO:0007669"/>
    <property type="project" value="InterPro"/>
</dbReference>
<dbReference type="Pfam" id="PF05443">
    <property type="entry name" value="ROS_MUCR"/>
    <property type="match status" value="1"/>
</dbReference>
<dbReference type="GO" id="GO:0006355">
    <property type="term" value="P:regulation of DNA-templated transcription"/>
    <property type="evidence" value="ECO:0007669"/>
    <property type="project" value="InterPro"/>
</dbReference>
<dbReference type="PATRIC" id="fig|882800.3.peg.280"/>
<dbReference type="InterPro" id="IPR041920">
    <property type="entry name" value="ROS/MUCR_sf"/>
</dbReference>
<evidence type="ECO:0000256" key="2">
    <source>
        <dbReference type="SAM" id="MobiDB-lite"/>
    </source>
</evidence>
<reference evidence="3 4" key="1">
    <citation type="submission" date="2011-09" db="EMBL/GenBank/DDBJ databases">
        <title>The draft genome of Methylobacterium extorquens DSM 13060.</title>
        <authorList>
            <consortium name="US DOE Joint Genome Institute (JGI-PGF)"/>
            <person name="Lucas S."/>
            <person name="Han J."/>
            <person name="Lapidus A."/>
            <person name="Cheng J.-F."/>
            <person name="Goodwin L."/>
            <person name="Pitluck S."/>
            <person name="Peters L."/>
            <person name="Land M.L."/>
            <person name="Hauser L."/>
            <person name="Koskimaki J."/>
            <person name="Halonen O."/>
            <person name="Pirttila A."/>
            <person name="Frank C."/>
            <person name="Woyke T.J."/>
        </authorList>
    </citation>
    <scope>NUCLEOTIDE SEQUENCE [LARGE SCALE GENOMIC DNA]</scope>
    <source>
        <strain evidence="3 4">DSM 13060</strain>
    </source>
</reference>
<dbReference type="AlphaFoldDB" id="H1KCD7"/>
<proteinExistence type="inferred from homology"/>
<organism evidence="3 4">
    <name type="scientific">Methylorubrum extorquens DSM 13060</name>
    <dbReference type="NCBI Taxonomy" id="882800"/>
    <lineage>
        <taxon>Bacteria</taxon>
        <taxon>Pseudomonadati</taxon>
        <taxon>Pseudomonadota</taxon>
        <taxon>Alphaproteobacteria</taxon>
        <taxon>Hyphomicrobiales</taxon>
        <taxon>Methylobacteriaceae</taxon>
        <taxon>Methylorubrum</taxon>
    </lineage>
</organism>
<comment type="similarity">
    <text evidence="1">Belongs to the ros/MucR family.</text>
</comment>
<feature type="region of interest" description="Disordered" evidence="2">
    <location>
        <begin position="138"/>
        <end position="198"/>
    </location>
</feature>
<dbReference type="RefSeq" id="WP_003596427.1">
    <property type="nucleotide sequence ID" value="NZ_AGJK01000004.1"/>
</dbReference>
<dbReference type="InterPro" id="IPR008807">
    <property type="entry name" value="ROS_MUCR"/>
</dbReference>
<evidence type="ECO:0000313" key="4">
    <source>
        <dbReference type="Proteomes" id="UP000004382"/>
    </source>
</evidence>
<comment type="caution">
    <text evidence="3">The sequence shown here is derived from an EMBL/GenBank/DDBJ whole genome shotgun (WGS) entry which is preliminary data.</text>
</comment>
<evidence type="ECO:0000256" key="1">
    <source>
        <dbReference type="ARBA" id="ARBA00007031"/>
    </source>
</evidence>
<name>H1KCD7_METEX</name>
<dbReference type="Gene3D" id="1.10.10.1550">
    <property type="entry name" value="ROS/MUCR transcriptional regulator protein"/>
    <property type="match status" value="1"/>
</dbReference>
<dbReference type="GO" id="GO:0008270">
    <property type="term" value="F:zinc ion binding"/>
    <property type="evidence" value="ECO:0007669"/>
    <property type="project" value="InterPro"/>
</dbReference>
<feature type="compositionally biased region" description="Polar residues" evidence="2">
    <location>
        <begin position="167"/>
        <end position="179"/>
    </location>
</feature>
<gene>
    <name evidence="3" type="ORF">MetexDRAFT_0299</name>
</gene>
<protein>
    <submittedName>
        <fullName evidence="3">Transcriptional regulator, MucR family</fullName>
    </submittedName>
</protein>
<dbReference type="Proteomes" id="UP000004382">
    <property type="component" value="Unassembled WGS sequence"/>
</dbReference>